<evidence type="ECO:0000313" key="5">
    <source>
        <dbReference type="Proteomes" id="UP001642409"/>
    </source>
</evidence>
<evidence type="ECO:0000256" key="2">
    <source>
        <dbReference type="SAM" id="MobiDB-lite"/>
    </source>
</evidence>
<organism evidence="3">
    <name type="scientific">Hexamita inflata</name>
    <dbReference type="NCBI Taxonomy" id="28002"/>
    <lineage>
        <taxon>Eukaryota</taxon>
        <taxon>Metamonada</taxon>
        <taxon>Diplomonadida</taxon>
        <taxon>Hexamitidae</taxon>
        <taxon>Hexamitinae</taxon>
        <taxon>Hexamita</taxon>
    </lineage>
</organism>
<accession>A0AA86P0L7</accession>
<keyword evidence="1" id="KW-0175">Coiled coil</keyword>
<comment type="caution">
    <text evidence="3">The sequence shown here is derived from an EMBL/GenBank/DDBJ whole genome shotgun (WGS) entry which is preliminary data.</text>
</comment>
<sequence>MKQLIDKRGYRPEQTREKDNTKATQYYQSRLLRKALRNMKTTGRKIIQLSKFEQSYYKKQYVGAAVKKILLVWLIKSKQLQTSNKQLIYKVNKNIQKRYFNELSSNCLQVMTDNKQKAVDFYKILLQKRQLSFIQLWNVEYNKRLSLENRLNNFRMHKQIKIFKIIQQILKKRQQLDQMKELLVIQEQFKLEQKFSNPNKIMSTIFKRWNKLSTIDKSYNAKLVSKIFYKLIFAYKGKLIYNLNDDIAAAMADTNNAVVIKQNNVSLYKENETLKTRQEIIKTEIMDITNQNALDKELIHKLRSELIKQVKITKQAVSDMEKLRDECNVYKQQLLEQAQQQTQVDQSDLVNYLRNESSEQQRLLMKQQDEIEQLKKQIISQKQSDADINSIQQDLIHQNTHFEAENKQLKQLLDKFQLENNQLSENILNLQSDFACYKQNNGSQLTTANNELAVFKQNQVQTERVLKDLQQKITFLEDQAILKDQKIEIFKNALKNKSSEGDSPQINKNNIQINNNIQNNNNQNNKQMVENKRLKTEENDEENIDEKIRAIQEKLRAALM</sequence>
<dbReference type="Proteomes" id="UP001642409">
    <property type="component" value="Unassembled WGS sequence"/>
</dbReference>
<gene>
    <name evidence="4" type="ORF">HINF_LOCUS12783</name>
    <name evidence="3" type="ORF">HINF_LOCUS17314</name>
</gene>
<reference evidence="4 5" key="2">
    <citation type="submission" date="2024-07" db="EMBL/GenBank/DDBJ databases">
        <authorList>
            <person name="Akdeniz Z."/>
        </authorList>
    </citation>
    <scope>NUCLEOTIDE SEQUENCE [LARGE SCALE GENOMIC DNA]</scope>
</reference>
<reference evidence="3" key="1">
    <citation type="submission" date="2023-06" db="EMBL/GenBank/DDBJ databases">
        <authorList>
            <person name="Kurt Z."/>
        </authorList>
    </citation>
    <scope>NUCLEOTIDE SEQUENCE</scope>
</reference>
<keyword evidence="5" id="KW-1185">Reference proteome</keyword>
<evidence type="ECO:0000313" key="3">
    <source>
        <dbReference type="EMBL" id="CAI9929669.1"/>
    </source>
</evidence>
<feature type="coiled-coil region" evidence="1">
    <location>
        <begin position="517"/>
        <end position="554"/>
    </location>
</feature>
<evidence type="ECO:0000256" key="1">
    <source>
        <dbReference type="SAM" id="Coils"/>
    </source>
</evidence>
<proteinExistence type="predicted"/>
<name>A0AA86P0L7_9EUKA</name>
<feature type="coiled-coil region" evidence="1">
    <location>
        <begin position="313"/>
        <end position="486"/>
    </location>
</feature>
<evidence type="ECO:0000313" key="4">
    <source>
        <dbReference type="EMBL" id="CAL5992852.1"/>
    </source>
</evidence>
<dbReference type="AlphaFoldDB" id="A0AA86P0L7"/>
<feature type="compositionally biased region" description="Basic and acidic residues" evidence="2">
    <location>
        <begin position="1"/>
        <end position="21"/>
    </location>
</feature>
<protein>
    <submittedName>
        <fullName evidence="4">Hypothetical_protein</fullName>
    </submittedName>
</protein>
<feature type="region of interest" description="Disordered" evidence="2">
    <location>
        <begin position="1"/>
        <end position="22"/>
    </location>
</feature>
<dbReference type="EMBL" id="CATOUU010000440">
    <property type="protein sequence ID" value="CAI9929669.1"/>
    <property type="molecule type" value="Genomic_DNA"/>
</dbReference>
<dbReference type="EMBL" id="CAXDID020000029">
    <property type="protein sequence ID" value="CAL5992852.1"/>
    <property type="molecule type" value="Genomic_DNA"/>
</dbReference>